<dbReference type="VEuPathDB" id="FungiDB:PGTG_22463"/>
<protein>
    <submittedName>
        <fullName evidence="1">Uncharacterized protein</fullName>
    </submittedName>
</protein>
<sequence>MSSTLMSLRLVALGALEDFVDEVERDSRAQQWCGVTDESSAGIAQREIGDDE</sequence>
<dbReference type="EMBL" id="DS178351">
    <property type="protein sequence ID" value="EHS64821.1"/>
    <property type="molecule type" value="Genomic_DNA"/>
</dbReference>
<dbReference type="Proteomes" id="UP000008783">
    <property type="component" value="Unassembled WGS sequence"/>
</dbReference>
<proteinExistence type="predicted"/>
<dbReference type="KEGG" id="pgr:PGTG_22463"/>
<keyword evidence="2" id="KW-1185">Reference proteome</keyword>
<evidence type="ECO:0000313" key="2">
    <source>
        <dbReference type="Proteomes" id="UP000008783"/>
    </source>
</evidence>
<gene>
    <name evidence="1" type="ORF">PGTG_22463</name>
</gene>
<name>H6QUR3_PUCGT</name>
<dbReference type="AlphaFoldDB" id="H6QUR3"/>
<reference evidence="2" key="1">
    <citation type="journal article" date="2011" name="Proc. Natl. Acad. Sci. U.S.A.">
        <title>Obligate biotrophy features unraveled by the genomic analysis of rust fungi.</title>
        <authorList>
            <person name="Duplessis S."/>
            <person name="Cuomo C.A."/>
            <person name="Lin Y.-C."/>
            <person name="Aerts A."/>
            <person name="Tisserant E."/>
            <person name="Veneault-Fourrey C."/>
            <person name="Joly D.L."/>
            <person name="Hacquard S."/>
            <person name="Amselem J."/>
            <person name="Cantarel B.L."/>
            <person name="Chiu R."/>
            <person name="Coutinho P.M."/>
            <person name="Feau N."/>
            <person name="Field M."/>
            <person name="Frey P."/>
            <person name="Gelhaye E."/>
            <person name="Goldberg J."/>
            <person name="Grabherr M.G."/>
            <person name="Kodira C.D."/>
            <person name="Kohler A."/>
            <person name="Kuees U."/>
            <person name="Lindquist E.A."/>
            <person name="Lucas S.M."/>
            <person name="Mago R."/>
            <person name="Mauceli E."/>
            <person name="Morin E."/>
            <person name="Murat C."/>
            <person name="Pangilinan J.L."/>
            <person name="Park R."/>
            <person name="Pearson M."/>
            <person name="Quesneville H."/>
            <person name="Rouhier N."/>
            <person name="Sakthikumar S."/>
            <person name="Salamov A.A."/>
            <person name="Schmutz J."/>
            <person name="Selles B."/>
            <person name="Shapiro H."/>
            <person name="Tanguay P."/>
            <person name="Tuskan G.A."/>
            <person name="Henrissat B."/>
            <person name="Van de Peer Y."/>
            <person name="Rouze P."/>
            <person name="Ellis J.G."/>
            <person name="Dodds P.N."/>
            <person name="Schein J.E."/>
            <person name="Zhong S."/>
            <person name="Hamelin R.C."/>
            <person name="Grigoriev I.V."/>
            <person name="Szabo L.J."/>
            <person name="Martin F."/>
        </authorList>
    </citation>
    <scope>NUCLEOTIDE SEQUENCE [LARGE SCALE GENOMIC DNA]</scope>
    <source>
        <strain evidence="2">CRL 75-36-700-3 / race SCCL</strain>
    </source>
</reference>
<accession>H6QUR3</accession>
<dbReference type="RefSeq" id="XP_003888744.1">
    <property type="nucleotide sequence ID" value="XM_003888695.1"/>
</dbReference>
<dbReference type="InParanoid" id="H6QUR3"/>
<evidence type="ECO:0000313" key="1">
    <source>
        <dbReference type="EMBL" id="EHS64821.1"/>
    </source>
</evidence>
<dbReference type="HOGENOM" id="CLU_3088334_0_0_1"/>
<dbReference type="GeneID" id="13542039"/>
<organism evidence="1 2">
    <name type="scientific">Puccinia graminis f. sp. tritici (strain CRL 75-36-700-3 / race SCCL)</name>
    <name type="common">Black stem rust fungus</name>
    <dbReference type="NCBI Taxonomy" id="418459"/>
    <lineage>
        <taxon>Eukaryota</taxon>
        <taxon>Fungi</taxon>
        <taxon>Dikarya</taxon>
        <taxon>Basidiomycota</taxon>
        <taxon>Pucciniomycotina</taxon>
        <taxon>Pucciniomycetes</taxon>
        <taxon>Pucciniales</taxon>
        <taxon>Pucciniaceae</taxon>
        <taxon>Puccinia</taxon>
    </lineage>
</organism>